<protein>
    <submittedName>
        <fullName evidence="2">FkbM family methyltransferase</fullName>
    </submittedName>
</protein>
<dbReference type="Gene3D" id="3.40.50.150">
    <property type="entry name" value="Vaccinia Virus protein VP39"/>
    <property type="match status" value="1"/>
</dbReference>
<organism evidence="2 3">
    <name type="scientific">Myxacorys almedinensis A</name>
    <dbReference type="NCBI Taxonomy" id="2690445"/>
    <lineage>
        <taxon>Bacteria</taxon>
        <taxon>Bacillati</taxon>
        <taxon>Cyanobacteriota</taxon>
        <taxon>Cyanophyceae</taxon>
        <taxon>Leptolyngbyales</taxon>
        <taxon>Leptolyngbyaceae</taxon>
        <taxon>Myxacorys</taxon>
        <taxon>Myxacorys almedinensis</taxon>
    </lineage>
</organism>
<dbReference type="PANTHER" id="PTHR34203">
    <property type="entry name" value="METHYLTRANSFERASE, FKBM FAMILY PROTEIN"/>
    <property type="match status" value="1"/>
</dbReference>
<sequence length="312" mass="35318">MQLKLAQTPSRFQKLIIDSIGHLFRQWVKRGRSLFFWLVPNHTVFDYDFTVLNKGKPYSGNLKFGIDYQFFFSQPFEAQNVQILRTIADHLACQREAVHFLDVGANVGAHSHLLLDHVHSIHSFEPHPQIFQSLSAKWKACNDASWHIYPFGLGAHEGELKYYEPASHNTGTGSFVQGSALNHNAPITLPIRPGDRVLTEFGIDAIALMKIDVEGFEPFVLEGFADTLKRDRPIILMEMSVPTRQVLGDHHLSLKSLLYSDAVLVEIQPIGDRGDFRLIVKDFDTLNPSHHDLLVLPIEIANDSLKQLNHAI</sequence>
<dbReference type="SUPFAM" id="SSF53335">
    <property type="entry name" value="S-adenosyl-L-methionine-dependent methyltransferases"/>
    <property type="match status" value="1"/>
</dbReference>
<keyword evidence="3" id="KW-1185">Reference proteome</keyword>
<dbReference type="PANTHER" id="PTHR34203:SF15">
    <property type="entry name" value="SLL1173 PROTEIN"/>
    <property type="match status" value="1"/>
</dbReference>
<comment type="caution">
    <text evidence="2">The sequence shown here is derived from an EMBL/GenBank/DDBJ whole genome shotgun (WGS) entry which is preliminary data.</text>
</comment>
<accession>A0A8J8CLK6</accession>
<reference evidence="2" key="1">
    <citation type="submission" date="2019-12" db="EMBL/GenBank/DDBJ databases">
        <title>High-Quality draft genome sequences of three cyanobacteria isolated from the limestone walls of the Old Cathedral of Coimbra.</title>
        <authorList>
            <person name="Tiago I."/>
            <person name="Soares F."/>
            <person name="Portugal A."/>
        </authorList>
    </citation>
    <scope>NUCLEOTIDE SEQUENCE</scope>
    <source>
        <strain evidence="2">A</strain>
    </source>
</reference>
<dbReference type="GO" id="GO:0008168">
    <property type="term" value="F:methyltransferase activity"/>
    <property type="evidence" value="ECO:0007669"/>
    <property type="project" value="UniProtKB-KW"/>
</dbReference>
<dbReference type="AlphaFoldDB" id="A0A8J8CLK6"/>
<keyword evidence="2" id="KW-0808">Transferase</keyword>
<dbReference type="Pfam" id="PF05050">
    <property type="entry name" value="Methyltransf_21"/>
    <property type="match status" value="1"/>
</dbReference>
<dbReference type="NCBIfam" id="TIGR01444">
    <property type="entry name" value="fkbM_fam"/>
    <property type="match status" value="1"/>
</dbReference>
<dbReference type="EMBL" id="WVIE01000002">
    <property type="protein sequence ID" value="NDJ16217.1"/>
    <property type="molecule type" value="Genomic_DNA"/>
</dbReference>
<name>A0A8J8CLK6_9CYAN</name>
<proteinExistence type="predicted"/>
<dbReference type="InterPro" id="IPR006342">
    <property type="entry name" value="FkbM_mtfrase"/>
</dbReference>
<dbReference type="Proteomes" id="UP000646053">
    <property type="component" value="Unassembled WGS sequence"/>
</dbReference>
<dbReference type="RefSeq" id="WP_162421713.1">
    <property type="nucleotide sequence ID" value="NZ_WVIE01000002.1"/>
</dbReference>
<dbReference type="InterPro" id="IPR052514">
    <property type="entry name" value="SAM-dependent_MTase"/>
</dbReference>
<evidence type="ECO:0000313" key="3">
    <source>
        <dbReference type="Proteomes" id="UP000646053"/>
    </source>
</evidence>
<evidence type="ECO:0000259" key="1">
    <source>
        <dbReference type="Pfam" id="PF05050"/>
    </source>
</evidence>
<gene>
    <name evidence="2" type="ORF">GS601_02750</name>
</gene>
<keyword evidence="2" id="KW-0489">Methyltransferase</keyword>
<dbReference type="GO" id="GO:0032259">
    <property type="term" value="P:methylation"/>
    <property type="evidence" value="ECO:0007669"/>
    <property type="project" value="UniProtKB-KW"/>
</dbReference>
<feature type="domain" description="Methyltransferase FkbM" evidence="1">
    <location>
        <begin position="102"/>
        <end position="250"/>
    </location>
</feature>
<dbReference type="InterPro" id="IPR029063">
    <property type="entry name" value="SAM-dependent_MTases_sf"/>
</dbReference>
<evidence type="ECO:0000313" key="2">
    <source>
        <dbReference type="EMBL" id="NDJ16217.1"/>
    </source>
</evidence>